<sequence length="76" mass="8762">MDPAYTKILEKIEAQAGNPSCDIKSANAIPKKIYPKQMGKLILNACFNSFIHSPKNKKRLKVHYLWAFNLHFNLFL</sequence>
<protein>
    <submittedName>
        <fullName evidence="1">Uncharacterized protein</fullName>
    </submittedName>
</protein>
<reference evidence="1 2" key="1">
    <citation type="submission" date="2009-08" db="EMBL/GenBank/DDBJ databases">
        <authorList>
            <person name="Muzny D."/>
            <person name="Qin X."/>
            <person name="Deng J."/>
            <person name="Jiang H."/>
            <person name="Liu Y."/>
            <person name="Qu J."/>
            <person name="Song X.-Z."/>
            <person name="Zhang L."/>
            <person name="Thornton R."/>
            <person name="Coyle M."/>
            <person name="Francisco L."/>
            <person name="Jackson L."/>
            <person name="Javaid M."/>
            <person name="Korchina V."/>
            <person name="Kovar C."/>
            <person name="Mata R."/>
            <person name="Mathew T."/>
            <person name="Ngo R."/>
            <person name="Nguyen L."/>
            <person name="Nguyen N."/>
            <person name="Okwuonu G."/>
            <person name="Ongeri F."/>
            <person name="Pham C."/>
            <person name="Simmons D."/>
            <person name="Wilczek-Boney K."/>
            <person name="Hale W."/>
            <person name="Jakkamsetti A."/>
            <person name="Pham P."/>
            <person name="Ruth R."/>
            <person name="San Lucas F."/>
            <person name="Warren J."/>
            <person name="Zhang J."/>
            <person name="Zhao Z."/>
            <person name="Zhou C."/>
            <person name="Zhu D."/>
            <person name="Lee S."/>
            <person name="Bess C."/>
            <person name="Blankenburg K."/>
            <person name="Forbes L."/>
            <person name="Fu Q."/>
            <person name="Gubbala S."/>
            <person name="Hirani K."/>
            <person name="Jayaseelan J.C."/>
            <person name="Lara F."/>
            <person name="Munidasa M."/>
            <person name="Palculict T."/>
            <person name="Patil S."/>
            <person name="Pu L.-L."/>
            <person name="Saada N."/>
            <person name="Tang L."/>
            <person name="Weissenberger G."/>
            <person name="Zhu Y."/>
            <person name="Hemphill L."/>
            <person name="Shang Y."/>
            <person name="Youmans B."/>
            <person name="Ayvaz T."/>
            <person name="Ross M."/>
            <person name="Santibanez J."/>
            <person name="Aqrawi P."/>
            <person name="Gross S."/>
            <person name="Joshi V."/>
            <person name="Fowler G."/>
            <person name="Nazareth L."/>
            <person name="Reid J."/>
            <person name="Worley K."/>
            <person name="Petrosino J."/>
            <person name="Highlander S."/>
            <person name="Gibbs R."/>
        </authorList>
    </citation>
    <scope>NUCLEOTIDE SEQUENCE [LARGE SCALE GENOMIC DNA]</scope>
    <source>
        <strain evidence="1 2">ATCC 49175</strain>
    </source>
</reference>
<dbReference type="HOGENOM" id="CLU_2649357_0_0_9"/>
<evidence type="ECO:0000313" key="1">
    <source>
        <dbReference type="EMBL" id="EEW37939.1"/>
    </source>
</evidence>
<dbReference type="STRING" id="638301.HMPREF0444_0183"/>
<dbReference type="Proteomes" id="UP000005926">
    <property type="component" value="Unassembled WGS sequence"/>
</dbReference>
<proteinExistence type="predicted"/>
<evidence type="ECO:0000313" key="2">
    <source>
        <dbReference type="Proteomes" id="UP000005926"/>
    </source>
</evidence>
<accession>C8NE38</accession>
<name>C8NE38_9LACT</name>
<dbReference type="AlphaFoldDB" id="C8NE38"/>
<organism evidence="1 2">
    <name type="scientific">Granulicatella adiacens ATCC 49175</name>
    <dbReference type="NCBI Taxonomy" id="638301"/>
    <lineage>
        <taxon>Bacteria</taxon>
        <taxon>Bacillati</taxon>
        <taxon>Bacillota</taxon>
        <taxon>Bacilli</taxon>
        <taxon>Lactobacillales</taxon>
        <taxon>Carnobacteriaceae</taxon>
        <taxon>Granulicatella</taxon>
    </lineage>
</organism>
<keyword evidence="2" id="KW-1185">Reference proteome</keyword>
<comment type="caution">
    <text evidence="1">The sequence shown here is derived from an EMBL/GenBank/DDBJ whole genome shotgun (WGS) entry which is preliminary data.</text>
</comment>
<dbReference type="EMBL" id="ACKZ01000008">
    <property type="protein sequence ID" value="EEW37939.1"/>
    <property type="molecule type" value="Genomic_DNA"/>
</dbReference>
<gene>
    <name evidence="1" type="ORF">HMPREF0444_0183</name>
</gene>